<proteinExistence type="inferred from homology"/>
<dbReference type="InterPro" id="IPR005824">
    <property type="entry name" value="KOW"/>
</dbReference>
<dbReference type="PANTHER" id="PTHR30265">
    <property type="entry name" value="RHO-INTERACTING TRANSCRIPTION TERMINATION FACTOR NUSG"/>
    <property type="match status" value="1"/>
</dbReference>
<dbReference type="PRINTS" id="PR00338">
    <property type="entry name" value="NUSGTNSCPFCT"/>
</dbReference>
<dbReference type="SUPFAM" id="SSF82679">
    <property type="entry name" value="N-utilization substance G protein NusG, N-terminal domain"/>
    <property type="match status" value="1"/>
</dbReference>
<dbReference type="InterPro" id="IPR001062">
    <property type="entry name" value="Transcrpt_antiterm_NusG"/>
</dbReference>
<reference evidence="7 8" key="1">
    <citation type="submission" date="2016-11" db="EMBL/GenBank/DDBJ databases">
        <title>A multilocus sequence analysis scheme for characterization of bacteria in the genus Thioclava.</title>
        <authorList>
            <person name="Liu Y."/>
            <person name="Shao Z."/>
        </authorList>
    </citation>
    <scope>NUCLEOTIDE SEQUENCE [LARGE SCALE GENOMIC DNA]</scope>
    <source>
        <strain evidence="7 8">11.10-0-13</strain>
    </source>
</reference>
<dbReference type="InterPro" id="IPR036735">
    <property type="entry name" value="NGN_dom_sf"/>
</dbReference>
<sequence length="167" mass="18588">MITETPWFLAQLKPNSAAIAQTHLERQGFTTFLPREVRTIRRAGRFERARRPLFPGYLFVSFDPARGLWRKINATRGVSRLVSFGAEPRQVPSGLISELVAQCDTEACLQSEASFSAGDTVRVASGPFTDLVGRIAEIDPDARIWVLLDFMGGERRIAVDPKALRSV</sequence>
<dbReference type="CDD" id="cd06091">
    <property type="entry name" value="KOW_NusG"/>
    <property type="match status" value="1"/>
</dbReference>
<dbReference type="InterPro" id="IPR006645">
    <property type="entry name" value="NGN-like_dom"/>
</dbReference>
<evidence type="ECO:0000256" key="3">
    <source>
        <dbReference type="ARBA" id="ARBA00023163"/>
    </source>
</evidence>
<dbReference type="CDD" id="cd09892">
    <property type="entry name" value="NGN_SP_RfaH"/>
    <property type="match status" value="1"/>
</dbReference>
<keyword evidence="1 4" id="KW-0889">Transcription antitermination</keyword>
<feature type="domain" description="KOW" evidence="6">
    <location>
        <begin position="114"/>
        <end position="141"/>
    </location>
</feature>
<evidence type="ECO:0000256" key="2">
    <source>
        <dbReference type="ARBA" id="ARBA00023015"/>
    </source>
</evidence>
<evidence type="ECO:0000313" key="8">
    <source>
        <dbReference type="Proteomes" id="UP000242224"/>
    </source>
</evidence>
<protein>
    <recommendedName>
        <fullName evidence="4">Transcription termination/antitermination protein NusG</fullName>
    </recommendedName>
</protein>
<comment type="similarity">
    <text evidence="4">Belongs to the NusG family.</text>
</comment>
<dbReference type="InterPro" id="IPR008991">
    <property type="entry name" value="Translation_prot_SH3-like_sf"/>
</dbReference>
<evidence type="ECO:0000259" key="5">
    <source>
        <dbReference type="SMART" id="SM00738"/>
    </source>
</evidence>
<evidence type="ECO:0000256" key="1">
    <source>
        <dbReference type="ARBA" id="ARBA00022814"/>
    </source>
</evidence>
<dbReference type="RefSeq" id="WP_078574560.1">
    <property type="nucleotide sequence ID" value="NZ_MPZS01000002.1"/>
</dbReference>
<dbReference type="Gene3D" id="3.30.70.940">
    <property type="entry name" value="NusG, N-terminal domain"/>
    <property type="match status" value="1"/>
</dbReference>
<keyword evidence="2 4" id="KW-0805">Transcription regulation</keyword>
<keyword evidence="3 4" id="KW-0804">Transcription</keyword>
<comment type="caution">
    <text evidence="7">The sequence shown here is derived from an EMBL/GenBank/DDBJ whole genome shotgun (WGS) entry which is preliminary data.</text>
</comment>
<dbReference type="InterPro" id="IPR043425">
    <property type="entry name" value="NusG-like"/>
</dbReference>
<evidence type="ECO:0000259" key="6">
    <source>
        <dbReference type="SMART" id="SM00739"/>
    </source>
</evidence>
<dbReference type="SMART" id="SM00739">
    <property type="entry name" value="KOW"/>
    <property type="match status" value="1"/>
</dbReference>
<dbReference type="Proteomes" id="UP000242224">
    <property type="component" value="Unassembled WGS sequence"/>
</dbReference>
<feature type="domain" description="NusG-like N-terminal" evidence="5">
    <location>
        <begin position="4"/>
        <end position="103"/>
    </location>
</feature>
<dbReference type="Pfam" id="PF00467">
    <property type="entry name" value="KOW"/>
    <property type="match status" value="1"/>
</dbReference>
<dbReference type="SMART" id="SM00738">
    <property type="entry name" value="NGN"/>
    <property type="match status" value="1"/>
</dbReference>
<dbReference type="Pfam" id="PF02357">
    <property type="entry name" value="NusG"/>
    <property type="match status" value="1"/>
</dbReference>
<evidence type="ECO:0000313" key="7">
    <source>
        <dbReference type="EMBL" id="OOY11910.1"/>
    </source>
</evidence>
<dbReference type="EMBL" id="MPZS01000002">
    <property type="protein sequence ID" value="OOY11910.1"/>
    <property type="molecule type" value="Genomic_DNA"/>
</dbReference>
<name>A0ABX3MKZ6_9RHOB</name>
<organism evidence="7 8">
    <name type="scientific">Thioclava marina</name>
    <dbReference type="NCBI Taxonomy" id="1915077"/>
    <lineage>
        <taxon>Bacteria</taxon>
        <taxon>Pseudomonadati</taxon>
        <taxon>Pseudomonadota</taxon>
        <taxon>Alphaproteobacteria</taxon>
        <taxon>Rhodobacterales</taxon>
        <taxon>Paracoccaceae</taxon>
        <taxon>Thioclava</taxon>
    </lineage>
</organism>
<evidence type="ECO:0000256" key="4">
    <source>
        <dbReference type="RuleBase" id="RU000538"/>
    </source>
</evidence>
<dbReference type="SUPFAM" id="SSF50104">
    <property type="entry name" value="Translation proteins SH3-like domain"/>
    <property type="match status" value="1"/>
</dbReference>
<gene>
    <name evidence="7" type="ORF">BMG00_12580</name>
</gene>
<accession>A0ABX3MKZ6</accession>
<keyword evidence="4" id="KW-0806">Transcription termination</keyword>
<dbReference type="PANTHER" id="PTHR30265:SF7">
    <property type="entry name" value="TRANSCRIPTION ANTITERMINATION PROTEIN RFAH"/>
    <property type="match status" value="1"/>
</dbReference>
<comment type="function">
    <text evidence="4">Participates in transcription elongation, termination and antitermination.</text>
</comment>
<keyword evidence="8" id="KW-1185">Reference proteome</keyword>